<dbReference type="RefSeq" id="WP_142539381.1">
    <property type="nucleotide sequence ID" value="NZ_BMIE01000006.1"/>
</dbReference>
<dbReference type="EMBL" id="VDGH01000007">
    <property type="protein sequence ID" value="TQR12600.1"/>
    <property type="molecule type" value="Genomic_DNA"/>
</dbReference>
<evidence type="ECO:0000259" key="1">
    <source>
        <dbReference type="Pfam" id="PF13468"/>
    </source>
</evidence>
<evidence type="ECO:0000313" key="2">
    <source>
        <dbReference type="EMBL" id="TQR12600.1"/>
    </source>
</evidence>
<dbReference type="Gene3D" id="3.10.180.10">
    <property type="entry name" value="2,3-Dihydroxybiphenyl 1,2-Dioxygenase, domain 1"/>
    <property type="match status" value="1"/>
</dbReference>
<dbReference type="Proteomes" id="UP000317316">
    <property type="component" value="Unassembled WGS sequence"/>
</dbReference>
<gene>
    <name evidence="2" type="ORF">FG382_13340</name>
</gene>
<dbReference type="PANTHER" id="PTHR40265">
    <property type="entry name" value="BLL2707 PROTEIN"/>
    <property type="match status" value="1"/>
</dbReference>
<name>A0A544T575_9BACI</name>
<dbReference type="Pfam" id="PF13468">
    <property type="entry name" value="Glyoxalase_3"/>
    <property type="match status" value="1"/>
</dbReference>
<accession>A0A544T575</accession>
<comment type="caution">
    <text evidence="2">The sequence shown here is derived from an EMBL/GenBank/DDBJ whole genome shotgun (WGS) entry which is preliminary data.</text>
</comment>
<reference evidence="2 3" key="1">
    <citation type="submission" date="2019-05" db="EMBL/GenBank/DDBJ databases">
        <title>Psychrobacillus vulpis sp. nov., a new species isolated from feces of a red fox that inhabits in The Tablas de Daimiel Natural Park, Albacete, Spain.</title>
        <authorList>
            <person name="Rodriguez M."/>
            <person name="Reina J.C."/>
            <person name="Bejar V."/>
            <person name="Llamas I."/>
        </authorList>
    </citation>
    <scope>NUCLEOTIDE SEQUENCE [LARGE SCALE GENOMIC DNA]</scope>
    <source>
        <strain evidence="2 3">NEAU-3TGS17</strain>
    </source>
</reference>
<dbReference type="OrthoDB" id="9111355at2"/>
<feature type="domain" description="Glyoxalase-like" evidence="1">
    <location>
        <begin position="3"/>
        <end position="192"/>
    </location>
</feature>
<dbReference type="InterPro" id="IPR025870">
    <property type="entry name" value="Glyoxalase-like_dom"/>
</dbReference>
<evidence type="ECO:0000313" key="3">
    <source>
        <dbReference type="Proteomes" id="UP000317316"/>
    </source>
</evidence>
<organism evidence="2 3">
    <name type="scientific">Psychrobacillus lasiicapitis</name>
    <dbReference type="NCBI Taxonomy" id="1636719"/>
    <lineage>
        <taxon>Bacteria</taxon>
        <taxon>Bacillati</taxon>
        <taxon>Bacillota</taxon>
        <taxon>Bacilli</taxon>
        <taxon>Bacillales</taxon>
        <taxon>Bacillaceae</taxon>
        <taxon>Psychrobacillus</taxon>
    </lineage>
</organism>
<protein>
    <submittedName>
        <fullName evidence="2">VOC family protein</fullName>
    </submittedName>
</protein>
<dbReference type="PANTHER" id="PTHR40265:SF1">
    <property type="entry name" value="GLYOXALASE-LIKE DOMAIN-CONTAINING PROTEIN"/>
    <property type="match status" value="1"/>
</dbReference>
<dbReference type="AlphaFoldDB" id="A0A544T575"/>
<sequence length="247" mass="28742">MYLDHIVHHVTKTPSQVTLEWNKAGIHAVIGGQHTFWGTYNALLYTKNSYIEWLAIEHKEVAENAKHPLINLLLHDLRSAPGFGTICIRTTSIDELHKQLEAKGIETSGVLHAERKTTSGLIRKWKMLFVKEEISDALPTPFFIEWEESDEERYQSLREDGTINESNLQLSISACEFHVRNPRDIINKWKRYFDLVEEDEHILLLNNTKLVFKQLDNGTKERLKAVHIEGLKDKETLVYEQATYHFH</sequence>
<proteinExistence type="predicted"/>
<dbReference type="SUPFAM" id="SSF54593">
    <property type="entry name" value="Glyoxalase/Bleomycin resistance protein/Dihydroxybiphenyl dioxygenase"/>
    <property type="match status" value="1"/>
</dbReference>
<keyword evidence="3" id="KW-1185">Reference proteome</keyword>
<dbReference type="InterPro" id="IPR029068">
    <property type="entry name" value="Glyas_Bleomycin-R_OHBP_Dase"/>
</dbReference>